<dbReference type="OrthoDB" id="8680240at2"/>
<reference evidence="5 6" key="1">
    <citation type="submission" date="2018-07" db="EMBL/GenBank/DDBJ databases">
        <title>High-quality-draft genome sequence of Gaiella occulta.</title>
        <authorList>
            <person name="Severino R."/>
            <person name="Froufe H.J.C."/>
            <person name="Rainey F.A."/>
            <person name="Barroso C."/>
            <person name="Albuquerque L."/>
            <person name="Lobo-Da-Cunha A."/>
            <person name="Da Costa M.S."/>
            <person name="Egas C."/>
        </authorList>
    </citation>
    <scope>NUCLEOTIDE SEQUENCE [LARGE SCALE GENOMIC DNA]</scope>
    <source>
        <strain evidence="5 6">F2-233</strain>
    </source>
</reference>
<evidence type="ECO:0000313" key="5">
    <source>
        <dbReference type="EMBL" id="RDI75505.1"/>
    </source>
</evidence>
<organism evidence="5 6">
    <name type="scientific">Gaiella occulta</name>
    <dbReference type="NCBI Taxonomy" id="1002870"/>
    <lineage>
        <taxon>Bacteria</taxon>
        <taxon>Bacillati</taxon>
        <taxon>Actinomycetota</taxon>
        <taxon>Thermoleophilia</taxon>
        <taxon>Gaiellales</taxon>
        <taxon>Gaiellaceae</taxon>
        <taxon>Gaiella</taxon>
    </lineage>
</organism>
<evidence type="ECO:0000259" key="4">
    <source>
        <dbReference type="PROSITE" id="PS50949"/>
    </source>
</evidence>
<dbReference type="SUPFAM" id="SSF48008">
    <property type="entry name" value="GntR ligand-binding domain-like"/>
    <property type="match status" value="1"/>
</dbReference>
<keyword evidence="6" id="KW-1185">Reference proteome</keyword>
<dbReference type="InterPro" id="IPR036388">
    <property type="entry name" value="WH-like_DNA-bd_sf"/>
</dbReference>
<dbReference type="SMART" id="SM00895">
    <property type="entry name" value="FCD"/>
    <property type="match status" value="1"/>
</dbReference>
<evidence type="ECO:0000313" key="6">
    <source>
        <dbReference type="Proteomes" id="UP000254134"/>
    </source>
</evidence>
<dbReference type="EMBL" id="QQZY01000002">
    <property type="protein sequence ID" value="RDI75505.1"/>
    <property type="molecule type" value="Genomic_DNA"/>
</dbReference>
<dbReference type="SUPFAM" id="SSF46785">
    <property type="entry name" value="Winged helix' DNA-binding domain"/>
    <property type="match status" value="1"/>
</dbReference>
<dbReference type="CDD" id="cd07377">
    <property type="entry name" value="WHTH_GntR"/>
    <property type="match status" value="1"/>
</dbReference>
<dbReference type="PROSITE" id="PS50949">
    <property type="entry name" value="HTH_GNTR"/>
    <property type="match status" value="1"/>
</dbReference>
<dbReference type="Pfam" id="PF00392">
    <property type="entry name" value="GntR"/>
    <property type="match status" value="1"/>
</dbReference>
<name>A0A7M2YZD0_9ACTN</name>
<dbReference type="Pfam" id="PF07729">
    <property type="entry name" value="FCD"/>
    <property type="match status" value="1"/>
</dbReference>
<accession>A0A7M2YZD0</accession>
<dbReference type="PRINTS" id="PR00035">
    <property type="entry name" value="HTHGNTR"/>
</dbReference>
<reference evidence="6" key="2">
    <citation type="journal article" date="2019" name="MicrobiologyOpen">
        <title>High-quality draft genome sequence of Gaiella occulta isolated from a 150 meter deep mineral water borehole and comparison with the genome sequences of other deep-branching lineages of the phylum Actinobacteria.</title>
        <authorList>
            <person name="Severino R."/>
            <person name="Froufe H.J.C."/>
            <person name="Barroso C."/>
            <person name="Albuquerque L."/>
            <person name="Lobo-da-Cunha A."/>
            <person name="da Costa M.S."/>
            <person name="Egas C."/>
        </authorList>
    </citation>
    <scope>NUCLEOTIDE SEQUENCE [LARGE SCALE GENOMIC DNA]</scope>
    <source>
        <strain evidence="6">F2-233</strain>
    </source>
</reference>
<dbReference type="Proteomes" id="UP000254134">
    <property type="component" value="Unassembled WGS sequence"/>
</dbReference>
<dbReference type="GO" id="GO:0003700">
    <property type="term" value="F:DNA-binding transcription factor activity"/>
    <property type="evidence" value="ECO:0007669"/>
    <property type="project" value="InterPro"/>
</dbReference>
<keyword evidence="1" id="KW-0805">Transcription regulation</keyword>
<dbReference type="PANTHER" id="PTHR43537">
    <property type="entry name" value="TRANSCRIPTIONAL REGULATOR, GNTR FAMILY"/>
    <property type="match status" value="1"/>
</dbReference>
<comment type="caution">
    <text evidence="5">The sequence shown here is derived from an EMBL/GenBank/DDBJ whole genome shotgun (WGS) entry which is preliminary data.</text>
</comment>
<dbReference type="Gene3D" id="1.20.120.530">
    <property type="entry name" value="GntR ligand-binding domain-like"/>
    <property type="match status" value="1"/>
</dbReference>
<dbReference type="Gene3D" id="1.10.10.10">
    <property type="entry name" value="Winged helix-like DNA-binding domain superfamily/Winged helix DNA-binding domain"/>
    <property type="match status" value="1"/>
</dbReference>
<dbReference type="InterPro" id="IPR036390">
    <property type="entry name" value="WH_DNA-bd_sf"/>
</dbReference>
<dbReference type="RefSeq" id="WP_114795700.1">
    <property type="nucleotide sequence ID" value="NZ_QQZY01000002.1"/>
</dbReference>
<dbReference type="PANTHER" id="PTHR43537:SF5">
    <property type="entry name" value="UXU OPERON TRANSCRIPTIONAL REGULATOR"/>
    <property type="match status" value="1"/>
</dbReference>
<dbReference type="AlphaFoldDB" id="A0A7M2YZD0"/>
<dbReference type="GO" id="GO:0003677">
    <property type="term" value="F:DNA binding"/>
    <property type="evidence" value="ECO:0007669"/>
    <property type="project" value="UniProtKB-KW"/>
</dbReference>
<evidence type="ECO:0000256" key="1">
    <source>
        <dbReference type="ARBA" id="ARBA00023015"/>
    </source>
</evidence>
<dbReference type="SMART" id="SM00345">
    <property type="entry name" value="HTH_GNTR"/>
    <property type="match status" value="1"/>
</dbReference>
<dbReference type="InterPro" id="IPR008920">
    <property type="entry name" value="TF_FadR/GntR_C"/>
</dbReference>
<keyword evidence="2" id="KW-0238">DNA-binding</keyword>
<dbReference type="InterPro" id="IPR011711">
    <property type="entry name" value="GntR_C"/>
</dbReference>
<evidence type="ECO:0000256" key="3">
    <source>
        <dbReference type="ARBA" id="ARBA00023163"/>
    </source>
</evidence>
<evidence type="ECO:0000256" key="2">
    <source>
        <dbReference type="ARBA" id="ARBA00023125"/>
    </source>
</evidence>
<dbReference type="InterPro" id="IPR000524">
    <property type="entry name" value="Tscrpt_reg_HTH_GntR"/>
</dbReference>
<feature type="domain" description="HTH gntR-type" evidence="4">
    <location>
        <begin position="5"/>
        <end position="72"/>
    </location>
</feature>
<keyword evidence="3" id="KW-0804">Transcription</keyword>
<protein>
    <submittedName>
        <fullName evidence="5">Transcriptional regulator</fullName>
    </submittedName>
</protein>
<gene>
    <name evidence="5" type="ORF">Gocc_1303</name>
</gene>
<proteinExistence type="predicted"/>
<sequence length="241" mass="26334">MNTLSTKADDIARVLEDEIVGGAISPGTVLRQEQLSERFDVSRTPVREALRRLAALGLVSFEPNRGVRVRSISPGELREASFVRAELEALATEVATPRMTAADLAALDAAERRFSELTLELRDQARRGEARESKLFVEWMQANYAFHDVIYAAAAMPLVERLAKSARRTFIGDRVWSARAELDDLYAKNDLQHRAILAAIAAGSAAGARLLAREHVLSSGRLIEAVIETVGAGSRDPGWGV</sequence>